<protein>
    <submittedName>
        <fullName evidence="1">Uncharacterized protein</fullName>
    </submittedName>
</protein>
<sequence>MTDDSRSPADQIRQRLTLLREQRQVLVTLQRQNLGELQLDVEQALVELDDLLQEGDRLFPPAVPAES</sequence>
<name>A0AAN1QPQ3_SYNEL</name>
<dbReference type="EMBL" id="CP030139">
    <property type="protein sequence ID" value="AZB73203.1"/>
    <property type="molecule type" value="Genomic_DNA"/>
</dbReference>
<reference evidence="1 2" key="1">
    <citation type="journal article" date="2018" name="Sci. Rep.">
        <title>Genome Features and Biochemical Characteristics of a Robust, Fast Growing and Naturally Transformable Cyanobacterium Synechococcus elongatus PCC 11801 Isolated from India.</title>
        <authorList>
            <person name="Jaiswal D."/>
            <person name="Sengupta A."/>
            <person name="Sohoni S."/>
            <person name="Sengupta S."/>
            <person name="Phadnavis A.G."/>
            <person name="Pakrasi H.B."/>
            <person name="Wangikar P.P."/>
        </authorList>
    </citation>
    <scope>NUCLEOTIDE SEQUENCE [LARGE SCALE GENOMIC DNA]</scope>
    <source>
        <strain evidence="1 2">PCC 11801</strain>
    </source>
</reference>
<dbReference type="Proteomes" id="UP000267249">
    <property type="component" value="Chromosome"/>
</dbReference>
<evidence type="ECO:0000313" key="2">
    <source>
        <dbReference type="Proteomes" id="UP000267249"/>
    </source>
</evidence>
<evidence type="ECO:0000313" key="1">
    <source>
        <dbReference type="EMBL" id="AZB73203.1"/>
    </source>
</evidence>
<dbReference type="AlphaFoldDB" id="A0AAN1QPQ3"/>
<accession>A0AAN1QPQ3</accession>
<gene>
    <name evidence="1" type="ORF">DOP62_11190</name>
</gene>
<organism evidence="1 2">
    <name type="scientific">Synechococcus elongatus PCC 11801</name>
    <dbReference type="NCBI Taxonomy" id="2219813"/>
    <lineage>
        <taxon>Bacteria</taxon>
        <taxon>Bacillati</taxon>
        <taxon>Cyanobacteriota</taxon>
        <taxon>Cyanophyceae</taxon>
        <taxon>Synechococcales</taxon>
        <taxon>Synechococcaceae</taxon>
        <taxon>Synechococcus</taxon>
    </lineage>
</organism>
<dbReference type="RefSeq" id="WP_208673766.1">
    <property type="nucleotide sequence ID" value="NZ_CP030139.2"/>
</dbReference>
<proteinExistence type="predicted"/>